<keyword evidence="2" id="KW-1185">Reference proteome</keyword>
<dbReference type="STRING" id="446470.Snas_5383"/>
<dbReference type="EMBL" id="CP001778">
    <property type="protein sequence ID" value="ADD45015.1"/>
    <property type="molecule type" value="Genomic_DNA"/>
</dbReference>
<gene>
    <name evidence="1" type="ordered locus">Snas_5383</name>
</gene>
<evidence type="ECO:0000313" key="2">
    <source>
        <dbReference type="Proteomes" id="UP000000844"/>
    </source>
</evidence>
<dbReference type="AlphaFoldDB" id="D3PUZ1"/>
<evidence type="ECO:0008006" key="3">
    <source>
        <dbReference type="Google" id="ProtNLM"/>
    </source>
</evidence>
<dbReference type="KEGG" id="sna:Snas_5383"/>
<dbReference type="eggNOG" id="ENOG50331ZU">
    <property type="taxonomic scope" value="Bacteria"/>
</dbReference>
<protein>
    <recommendedName>
        <fullName evidence="3">Arsenate reductase</fullName>
    </recommendedName>
</protein>
<evidence type="ECO:0000313" key="1">
    <source>
        <dbReference type="EMBL" id="ADD45015.1"/>
    </source>
</evidence>
<proteinExistence type="predicted"/>
<dbReference type="RefSeq" id="WP_013020586.1">
    <property type="nucleotide sequence ID" value="NC_013947.1"/>
</dbReference>
<accession>D3PUZ1</accession>
<reference evidence="1 2" key="1">
    <citation type="journal article" date="2009" name="Stand. Genomic Sci.">
        <title>Complete genome sequence of Stackebrandtia nassauensis type strain (LLR-40K-21).</title>
        <authorList>
            <person name="Munk C."/>
            <person name="Lapidus A."/>
            <person name="Copeland A."/>
            <person name="Jando M."/>
            <person name="Mayilraj S."/>
            <person name="Glavina Del Rio T."/>
            <person name="Nolan M."/>
            <person name="Chen F."/>
            <person name="Lucas S."/>
            <person name="Tice H."/>
            <person name="Cheng J.F."/>
            <person name="Han C."/>
            <person name="Detter J.C."/>
            <person name="Bruce D."/>
            <person name="Goodwin L."/>
            <person name="Chain P."/>
            <person name="Pitluck S."/>
            <person name="Goker M."/>
            <person name="Ovchinikova G."/>
            <person name="Pati A."/>
            <person name="Ivanova N."/>
            <person name="Mavromatis K."/>
            <person name="Chen A."/>
            <person name="Palaniappan K."/>
            <person name="Land M."/>
            <person name="Hauser L."/>
            <person name="Chang Y.J."/>
            <person name="Jeffries C.D."/>
            <person name="Bristow J."/>
            <person name="Eisen J.A."/>
            <person name="Markowitz V."/>
            <person name="Hugenholtz P."/>
            <person name="Kyrpides N.C."/>
            <person name="Klenk H.P."/>
        </authorList>
    </citation>
    <scope>NUCLEOTIDE SEQUENCE [LARGE SCALE GENOMIC DNA]</scope>
    <source>
        <strain evidence="2">DSM 44728 / CIP 108903 / NRRL B-16338 / NBRC 102104 / LLR-40K-21</strain>
    </source>
</reference>
<sequence>MDTEINWTPEACTLPTAQQPLRIAEFTSLFVDSLRTVERVAPTRLRLRLDASARDRAVRLTEAESACCTFFTFTISDPTNGQITVDIDVPAAHTEVLDSLAAQATKAGAHR</sequence>
<dbReference type="Proteomes" id="UP000000844">
    <property type="component" value="Chromosome"/>
</dbReference>
<dbReference type="OrthoDB" id="8421706at2"/>
<dbReference type="HOGENOM" id="CLU_156547_0_0_11"/>
<organism evidence="1 2">
    <name type="scientific">Stackebrandtia nassauensis (strain DSM 44728 / CIP 108903 / NRRL B-16338 / NBRC 102104 / LLR-40K-21)</name>
    <dbReference type="NCBI Taxonomy" id="446470"/>
    <lineage>
        <taxon>Bacteria</taxon>
        <taxon>Bacillati</taxon>
        <taxon>Actinomycetota</taxon>
        <taxon>Actinomycetes</taxon>
        <taxon>Glycomycetales</taxon>
        <taxon>Glycomycetaceae</taxon>
        <taxon>Stackebrandtia</taxon>
    </lineage>
</organism>
<name>D3PUZ1_STANL</name>